<name>A0AAD9AGE5_9PEZI</name>
<dbReference type="Proteomes" id="UP001243330">
    <property type="component" value="Unassembled WGS sequence"/>
</dbReference>
<reference evidence="1" key="1">
    <citation type="submission" date="2023-01" db="EMBL/GenBank/DDBJ databases">
        <title>Colletotrichum chrysophilum M932 genome sequence.</title>
        <authorList>
            <person name="Baroncelli R."/>
        </authorList>
    </citation>
    <scope>NUCLEOTIDE SEQUENCE</scope>
    <source>
        <strain evidence="1">M932</strain>
    </source>
</reference>
<gene>
    <name evidence="1" type="ORF">CCHR01_10896</name>
</gene>
<protein>
    <submittedName>
        <fullName evidence="1">Uncharacterized protein</fullName>
    </submittedName>
</protein>
<sequence length="146" mass="15244">MLCPPTVSRWVPRGKAHDVGGPYRQSGYKGDHIRLASHASSSIDIATSFGTCALFKPRQESLENNANIVKMKSSAVVGFLSLCLAQTAFAACRTRTNECSPQSVCDAIGKPGAFPCASTETQSPAQCSQAASPGGPTSVSCECCDL</sequence>
<dbReference type="EMBL" id="JAQOWY010000235">
    <property type="protein sequence ID" value="KAK1846460.1"/>
    <property type="molecule type" value="Genomic_DNA"/>
</dbReference>
<keyword evidence="2" id="KW-1185">Reference proteome</keyword>
<organism evidence="1 2">
    <name type="scientific">Colletotrichum chrysophilum</name>
    <dbReference type="NCBI Taxonomy" id="1836956"/>
    <lineage>
        <taxon>Eukaryota</taxon>
        <taxon>Fungi</taxon>
        <taxon>Dikarya</taxon>
        <taxon>Ascomycota</taxon>
        <taxon>Pezizomycotina</taxon>
        <taxon>Sordariomycetes</taxon>
        <taxon>Hypocreomycetidae</taxon>
        <taxon>Glomerellales</taxon>
        <taxon>Glomerellaceae</taxon>
        <taxon>Colletotrichum</taxon>
        <taxon>Colletotrichum gloeosporioides species complex</taxon>
    </lineage>
</organism>
<evidence type="ECO:0000313" key="1">
    <source>
        <dbReference type="EMBL" id="KAK1846460.1"/>
    </source>
</evidence>
<accession>A0AAD9AGE5</accession>
<evidence type="ECO:0000313" key="2">
    <source>
        <dbReference type="Proteomes" id="UP001243330"/>
    </source>
</evidence>
<comment type="caution">
    <text evidence="1">The sequence shown here is derived from an EMBL/GenBank/DDBJ whole genome shotgun (WGS) entry which is preliminary data.</text>
</comment>
<dbReference type="AlphaFoldDB" id="A0AAD9AGE5"/>
<proteinExistence type="predicted"/>